<evidence type="ECO:0000313" key="4">
    <source>
        <dbReference type="Proteomes" id="UP001084197"/>
    </source>
</evidence>
<dbReference type="InterPro" id="IPR043504">
    <property type="entry name" value="Peptidase_S1_PA_chymotrypsin"/>
</dbReference>
<dbReference type="PANTHER" id="PTHR22939:SF129">
    <property type="entry name" value="SERINE PROTEASE HTRA2, MITOCHONDRIAL"/>
    <property type="match status" value="1"/>
</dbReference>
<keyword evidence="4" id="KW-1185">Reference proteome</keyword>
<evidence type="ECO:0000256" key="2">
    <source>
        <dbReference type="SAM" id="Phobius"/>
    </source>
</evidence>
<name>A0A9J6R8Y0_9BACI</name>
<dbReference type="Proteomes" id="UP001084197">
    <property type="component" value="Unassembled WGS sequence"/>
</dbReference>
<gene>
    <name evidence="3" type="ORF">OWO01_02490</name>
</gene>
<dbReference type="PRINTS" id="PR00834">
    <property type="entry name" value="PROTEASES2C"/>
</dbReference>
<dbReference type="InterPro" id="IPR001940">
    <property type="entry name" value="Peptidase_S1C"/>
</dbReference>
<keyword evidence="2" id="KW-0472">Membrane</keyword>
<keyword evidence="2" id="KW-1133">Transmembrane helix</keyword>
<feature type="transmembrane region" description="Helical" evidence="2">
    <location>
        <begin position="50"/>
        <end position="71"/>
    </location>
</feature>
<keyword evidence="3" id="KW-0645">Protease</keyword>
<keyword evidence="2" id="KW-0812">Transmembrane</keyword>
<dbReference type="PANTHER" id="PTHR22939">
    <property type="entry name" value="SERINE PROTEASE FAMILY S1C HTRA-RELATED"/>
    <property type="match status" value="1"/>
</dbReference>
<evidence type="ECO:0000256" key="1">
    <source>
        <dbReference type="ARBA" id="ARBA00022825"/>
    </source>
</evidence>
<sequence length="270" mass="30447">MSEKHDDDIIDTDLYEELDPETMLKLIEEEKAKTRKEEKTEAKKRPFPRWLFWIIAGTLMLNVVAIIPQTFSIPAIDFLITSARLSANDEIQTYKEAVVVVETRNSKGTGFAISDDGYIITNHHVIEGNEHVTIVFPNEGLFEGEVVESDESVDLALIKVDENNLPHLTLQENTDQAIDWDQAVTFIGNPLRFNGIANEGKIIGETNQTRLSTEVYLLDAPVYRGNSGSPIINSVGEVIAVIYATLNHEEYGRVGLAVPIERFYEYLDYE</sequence>
<reference evidence="3" key="1">
    <citation type="submission" date="2022-11" db="EMBL/GenBank/DDBJ databases">
        <title>WGS of Natronobacillus azotifigens 24KS-1, an anaerobic diazotrophic haloalkaliphile from soda-rich habitats.</title>
        <authorList>
            <person name="Sorokin D.Y."/>
            <person name="Merkel A.Y."/>
        </authorList>
    </citation>
    <scope>NUCLEOTIDE SEQUENCE</scope>
    <source>
        <strain evidence="3">24KS-1</strain>
    </source>
</reference>
<dbReference type="Gene3D" id="2.40.10.10">
    <property type="entry name" value="Trypsin-like serine proteases"/>
    <property type="match status" value="2"/>
</dbReference>
<dbReference type="EMBL" id="JAPRAT010000003">
    <property type="protein sequence ID" value="MCZ0702077.1"/>
    <property type="molecule type" value="Genomic_DNA"/>
</dbReference>
<dbReference type="GO" id="GO:0006508">
    <property type="term" value="P:proteolysis"/>
    <property type="evidence" value="ECO:0007669"/>
    <property type="project" value="UniProtKB-KW"/>
</dbReference>
<keyword evidence="1" id="KW-0720">Serine protease</keyword>
<keyword evidence="1" id="KW-0378">Hydrolase</keyword>
<dbReference type="SUPFAM" id="SSF50494">
    <property type="entry name" value="Trypsin-like serine proteases"/>
    <property type="match status" value="1"/>
</dbReference>
<accession>A0A9J6R8Y0</accession>
<proteinExistence type="predicted"/>
<organism evidence="3 4">
    <name type="scientific">Natronobacillus azotifigens</name>
    <dbReference type="NCBI Taxonomy" id="472978"/>
    <lineage>
        <taxon>Bacteria</taxon>
        <taxon>Bacillati</taxon>
        <taxon>Bacillota</taxon>
        <taxon>Bacilli</taxon>
        <taxon>Bacillales</taxon>
        <taxon>Bacillaceae</taxon>
        <taxon>Natronobacillus</taxon>
    </lineage>
</organism>
<dbReference type="InterPro" id="IPR009003">
    <property type="entry name" value="Peptidase_S1_PA"/>
</dbReference>
<dbReference type="RefSeq" id="WP_268778846.1">
    <property type="nucleotide sequence ID" value="NZ_JAPRAT010000003.1"/>
</dbReference>
<evidence type="ECO:0000313" key="3">
    <source>
        <dbReference type="EMBL" id="MCZ0702077.1"/>
    </source>
</evidence>
<comment type="caution">
    <text evidence="3">The sequence shown here is derived from an EMBL/GenBank/DDBJ whole genome shotgun (WGS) entry which is preliminary data.</text>
</comment>
<dbReference type="Pfam" id="PF13365">
    <property type="entry name" value="Trypsin_2"/>
    <property type="match status" value="1"/>
</dbReference>
<dbReference type="GO" id="GO:0004252">
    <property type="term" value="F:serine-type endopeptidase activity"/>
    <property type="evidence" value="ECO:0007669"/>
    <property type="project" value="InterPro"/>
</dbReference>
<protein>
    <submittedName>
        <fullName evidence="3">Serine protease</fullName>
    </submittedName>
</protein>
<dbReference type="AlphaFoldDB" id="A0A9J6R8Y0"/>